<dbReference type="InterPro" id="IPR029068">
    <property type="entry name" value="Glyas_Bleomycin-R_OHBP_Dase"/>
</dbReference>
<evidence type="ECO:0000259" key="1">
    <source>
        <dbReference type="PROSITE" id="PS51819"/>
    </source>
</evidence>
<dbReference type="GO" id="GO:0051213">
    <property type="term" value="F:dioxygenase activity"/>
    <property type="evidence" value="ECO:0007669"/>
    <property type="project" value="UniProtKB-KW"/>
</dbReference>
<organism evidence="2 3">
    <name type="scientific">Amycolatopsis coloradensis</name>
    <dbReference type="NCBI Taxonomy" id="76021"/>
    <lineage>
        <taxon>Bacteria</taxon>
        <taxon>Bacillati</taxon>
        <taxon>Actinomycetota</taxon>
        <taxon>Actinomycetes</taxon>
        <taxon>Pseudonocardiales</taxon>
        <taxon>Pseudonocardiaceae</taxon>
        <taxon>Amycolatopsis</taxon>
    </lineage>
</organism>
<accession>A0A1R0KQZ4</accession>
<dbReference type="STRING" id="76021.BS329_20985"/>
<proteinExistence type="predicted"/>
<dbReference type="InterPro" id="IPR004360">
    <property type="entry name" value="Glyas_Fos-R_dOase_dom"/>
</dbReference>
<dbReference type="AlphaFoldDB" id="A0A1R0KQZ4"/>
<dbReference type="Proteomes" id="UP000187486">
    <property type="component" value="Unassembled WGS sequence"/>
</dbReference>
<name>A0A1R0KQZ4_9PSEU</name>
<dbReference type="RefSeq" id="WP_076162951.1">
    <property type="nucleotide sequence ID" value="NZ_JBEZVB010000040.1"/>
</dbReference>
<dbReference type="OrthoDB" id="3628684at2"/>
<dbReference type="Gene3D" id="3.10.180.10">
    <property type="entry name" value="2,3-Dihydroxybiphenyl 1,2-Dioxygenase, domain 1"/>
    <property type="match status" value="1"/>
</dbReference>
<gene>
    <name evidence="2" type="ORF">BS329_20985</name>
</gene>
<dbReference type="Pfam" id="PF00903">
    <property type="entry name" value="Glyoxalase"/>
    <property type="match status" value="1"/>
</dbReference>
<keyword evidence="2" id="KW-0560">Oxidoreductase</keyword>
<sequence>MSTATTTVTGIHHVGVQTADVANALAWYRAFLGAEPAWSLDTFSELTHSRLPGITQLVEIGVGTLRLHLFHRPGRPPIPPTESLVQFQHVCLAVSTPGDLDVLRERWERLYDSGEFTFALTERSTPIVVDDEGVHSFYAYDVNGLELEFTCVPGGS</sequence>
<keyword evidence="3" id="KW-1185">Reference proteome</keyword>
<keyword evidence="2" id="KW-0223">Dioxygenase</keyword>
<dbReference type="CDD" id="cd06587">
    <property type="entry name" value="VOC"/>
    <property type="match status" value="1"/>
</dbReference>
<feature type="domain" description="VOC" evidence="1">
    <location>
        <begin position="10"/>
        <end position="152"/>
    </location>
</feature>
<dbReference type="SUPFAM" id="SSF54593">
    <property type="entry name" value="Glyoxalase/Bleomycin resistance protein/Dihydroxybiphenyl dioxygenase"/>
    <property type="match status" value="1"/>
</dbReference>
<dbReference type="PROSITE" id="PS51819">
    <property type="entry name" value="VOC"/>
    <property type="match status" value="1"/>
</dbReference>
<evidence type="ECO:0000313" key="3">
    <source>
        <dbReference type="Proteomes" id="UP000187486"/>
    </source>
</evidence>
<evidence type="ECO:0000313" key="2">
    <source>
        <dbReference type="EMBL" id="OLZ50097.1"/>
    </source>
</evidence>
<protein>
    <submittedName>
        <fullName evidence="2">Dioxygenase</fullName>
    </submittedName>
</protein>
<comment type="caution">
    <text evidence="2">The sequence shown here is derived from an EMBL/GenBank/DDBJ whole genome shotgun (WGS) entry which is preliminary data.</text>
</comment>
<dbReference type="InterPro" id="IPR037523">
    <property type="entry name" value="VOC_core"/>
</dbReference>
<dbReference type="EMBL" id="MQUQ01000011">
    <property type="protein sequence ID" value="OLZ50097.1"/>
    <property type="molecule type" value="Genomic_DNA"/>
</dbReference>
<reference evidence="2 3" key="1">
    <citation type="submission" date="2016-01" db="EMBL/GenBank/DDBJ databases">
        <title>Amycolatopsis coloradensis genome sequencing and assembly.</title>
        <authorList>
            <person name="Mayilraj S."/>
        </authorList>
    </citation>
    <scope>NUCLEOTIDE SEQUENCE [LARGE SCALE GENOMIC DNA]</scope>
    <source>
        <strain evidence="2 3">DSM 44225</strain>
    </source>
</reference>